<sequence length="106" mass="12378">MNEQNAVAVKEFDDSFYRVLIAFFREYTGDNLAETMMNPSREHILDSEFKEIGINSIAFVKMIIALENEFNIEFGDMGLDVENFSSLRQLREYTERMVYESRANNG</sequence>
<keyword evidence="3" id="KW-1185">Reference proteome</keyword>
<evidence type="ECO:0000313" key="2">
    <source>
        <dbReference type="EMBL" id="MFC6333827.1"/>
    </source>
</evidence>
<dbReference type="Proteomes" id="UP001596233">
    <property type="component" value="Unassembled WGS sequence"/>
</dbReference>
<protein>
    <submittedName>
        <fullName evidence="2">Acyl carrier protein</fullName>
    </submittedName>
</protein>
<dbReference type="RefSeq" id="WP_379235695.1">
    <property type="nucleotide sequence ID" value="NZ_JBHSTE010000004.1"/>
</dbReference>
<evidence type="ECO:0000259" key="1">
    <source>
        <dbReference type="Pfam" id="PF00550"/>
    </source>
</evidence>
<reference evidence="3" key="1">
    <citation type="journal article" date="2019" name="Int. J. Syst. Evol. Microbiol.">
        <title>The Global Catalogue of Microorganisms (GCM) 10K type strain sequencing project: providing services to taxonomists for standard genome sequencing and annotation.</title>
        <authorList>
            <consortium name="The Broad Institute Genomics Platform"/>
            <consortium name="The Broad Institute Genome Sequencing Center for Infectious Disease"/>
            <person name="Wu L."/>
            <person name="Ma J."/>
        </authorList>
    </citation>
    <scope>NUCLEOTIDE SEQUENCE [LARGE SCALE GENOMIC DNA]</scope>
    <source>
        <strain evidence="3">PCU 280</strain>
    </source>
</reference>
<comment type="caution">
    <text evidence="2">The sequence shown here is derived from an EMBL/GenBank/DDBJ whole genome shotgun (WGS) entry which is preliminary data.</text>
</comment>
<dbReference type="InterPro" id="IPR036736">
    <property type="entry name" value="ACP-like_sf"/>
</dbReference>
<accession>A0ABW1V7S7</accession>
<evidence type="ECO:0000313" key="3">
    <source>
        <dbReference type="Proteomes" id="UP001596233"/>
    </source>
</evidence>
<dbReference type="EMBL" id="JBHSTE010000004">
    <property type="protein sequence ID" value="MFC6333827.1"/>
    <property type="molecule type" value="Genomic_DNA"/>
</dbReference>
<feature type="domain" description="Carrier" evidence="1">
    <location>
        <begin position="45"/>
        <end position="93"/>
    </location>
</feature>
<dbReference type="SUPFAM" id="SSF47336">
    <property type="entry name" value="ACP-like"/>
    <property type="match status" value="1"/>
</dbReference>
<proteinExistence type="predicted"/>
<dbReference type="Gene3D" id="1.10.1200.10">
    <property type="entry name" value="ACP-like"/>
    <property type="match status" value="1"/>
</dbReference>
<gene>
    <name evidence="2" type="ORF">ACFP56_14455</name>
</gene>
<name>A0ABW1V7S7_9BACL</name>
<organism evidence="2 3">
    <name type="scientific">Paenibacillus septentrionalis</name>
    <dbReference type="NCBI Taxonomy" id="429342"/>
    <lineage>
        <taxon>Bacteria</taxon>
        <taxon>Bacillati</taxon>
        <taxon>Bacillota</taxon>
        <taxon>Bacilli</taxon>
        <taxon>Bacillales</taxon>
        <taxon>Paenibacillaceae</taxon>
        <taxon>Paenibacillus</taxon>
    </lineage>
</organism>
<dbReference type="Pfam" id="PF00550">
    <property type="entry name" value="PP-binding"/>
    <property type="match status" value="1"/>
</dbReference>
<dbReference type="InterPro" id="IPR009081">
    <property type="entry name" value="PP-bd_ACP"/>
</dbReference>